<evidence type="ECO:0000256" key="1">
    <source>
        <dbReference type="SAM" id="MobiDB-lite"/>
    </source>
</evidence>
<gene>
    <name evidence="2" type="ORF">NPIL_54811</name>
</gene>
<name>A0A8X6NZL5_NEPPI</name>
<keyword evidence="3" id="KW-1185">Reference proteome</keyword>
<feature type="region of interest" description="Disordered" evidence="1">
    <location>
        <begin position="1"/>
        <end position="27"/>
    </location>
</feature>
<reference evidence="2" key="1">
    <citation type="submission" date="2020-08" db="EMBL/GenBank/DDBJ databases">
        <title>Multicomponent nature underlies the extraordinary mechanical properties of spider dragline silk.</title>
        <authorList>
            <person name="Kono N."/>
            <person name="Nakamura H."/>
            <person name="Mori M."/>
            <person name="Yoshida Y."/>
            <person name="Ohtoshi R."/>
            <person name="Malay A.D."/>
            <person name="Moran D.A.P."/>
            <person name="Tomita M."/>
            <person name="Numata K."/>
            <person name="Arakawa K."/>
        </authorList>
    </citation>
    <scope>NUCLEOTIDE SEQUENCE</scope>
</reference>
<dbReference type="EMBL" id="BMAW01064240">
    <property type="protein sequence ID" value="GFT44208.1"/>
    <property type="molecule type" value="Genomic_DNA"/>
</dbReference>
<dbReference type="AlphaFoldDB" id="A0A8X6NZL5"/>
<comment type="caution">
    <text evidence="2">The sequence shown here is derived from an EMBL/GenBank/DDBJ whole genome shotgun (WGS) entry which is preliminary data.</text>
</comment>
<sequence length="126" mass="14297">MAISDNSDNDSESMHSDSSSSCGESERQNNTNIHVLLVLLRKSPEAQDIYNISNVGYFKSEDRKKNTMPVQLYRCQDFYHHNSFRNRTPKCLKGDGSYFTRNCKKSLQIPPKCPLFGGPHSTNFSG</sequence>
<evidence type="ECO:0000313" key="2">
    <source>
        <dbReference type="EMBL" id="GFT44208.1"/>
    </source>
</evidence>
<organism evidence="2 3">
    <name type="scientific">Nephila pilipes</name>
    <name type="common">Giant wood spider</name>
    <name type="synonym">Nephila maculata</name>
    <dbReference type="NCBI Taxonomy" id="299642"/>
    <lineage>
        <taxon>Eukaryota</taxon>
        <taxon>Metazoa</taxon>
        <taxon>Ecdysozoa</taxon>
        <taxon>Arthropoda</taxon>
        <taxon>Chelicerata</taxon>
        <taxon>Arachnida</taxon>
        <taxon>Araneae</taxon>
        <taxon>Araneomorphae</taxon>
        <taxon>Entelegynae</taxon>
        <taxon>Araneoidea</taxon>
        <taxon>Nephilidae</taxon>
        <taxon>Nephila</taxon>
    </lineage>
</organism>
<evidence type="ECO:0000313" key="3">
    <source>
        <dbReference type="Proteomes" id="UP000887013"/>
    </source>
</evidence>
<protein>
    <submittedName>
        <fullName evidence="2">Uncharacterized protein</fullName>
    </submittedName>
</protein>
<proteinExistence type="predicted"/>
<accession>A0A8X6NZL5</accession>
<dbReference type="Proteomes" id="UP000887013">
    <property type="component" value="Unassembled WGS sequence"/>
</dbReference>